<keyword evidence="5" id="KW-1185">Reference proteome</keyword>
<reference evidence="2 4" key="2">
    <citation type="submission" date="2018-06" db="EMBL/GenBank/DDBJ databases">
        <title>Genomic Encyclopedia of Type Strains, Phase III (KMG-III): the genomes of soil and plant-associated and newly described type strains.</title>
        <authorList>
            <person name="Whitman W."/>
        </authorList>
    </citation>
    <scope>NUCLEOTIDE SEQUENCE [LARGE SCALE GENOMIC DNA]</scope>
    <source>
        <strain evidence="2 4">CGMCC 1.15366</strain>
    </source>
</reference>
<dbReference type="AlphaFoldDB" id="A0A327X6T2"/>
<dbReference type="EMBL" id="PIPK01000001">
    <property type="protein sequence ID" value="RUO28429.1"/>
    <property type="molecule type" value="Genomic_DNA"/>
</dbReference>
<dbReference type="EMBL" id="QLMD01000001">
    <property type="protein sequence ID" value="RAK01603.1"/>
    <property type="molecule type" value="Genomic_DNA"/>
</dbReference>
<keyword evidence="1" id="KW-0812">Transmembrane</keyword>
<dbReference type="RefSeq" id="WP_111568084.1">
    <property type="nucleotide sequence ID" value="NZ_PIPK01000001.1"/>
</dbReference>
<organism evidence="2 4">
    <name type="scientific">Aliidiomarina maris</name>
    <dbReference type="NCBI Taxonomy" id="531312"/>
    <lineage>
        <taxon>Bacteria</taxon>
        <taxon>Pseudomonadati</taxon>
        <taxon>Pseudomonadota</taxon>
        <taxon>Gammaproteobacteria</taxon>
        <taxon>Alteromonadales</taxon>
        <taxon>Idiomarinaceae</taxon>
        <taxon>Aliidiomarina</taxon>
    </lineage>
</organism>
<accession>A0A327X6T2</accession>
<dbReference type="Proteomes" id="UP000287865">
    <property type="component" value="Unassembled WGS sequence"/>
</dbReference>
<name>A0A327X6T2_9GAMM</name>
<comment type="caution">
    <text evidence="2">The sequence shown here is derived from an EMBL/GenBank/DDBJ whole genome shotgun (WGS) entry which is preliminary data.</text>
</comment>
<evidence type="ECO:0000313" key="3">
    <source>
        <dbReference type="EMBL" id="RUO28429.1"/>
    </source>
</evidence>
<evidence type="ECO:0000313" key="2">
    <source>
        <dbReference type="EMBL" id="RAK01603.1"/>
    </source>
</evidence>
<feature type="transmembrane region" description="Helical" evidence="1">
    <location>
        <begin position="12"/>
        <end position="32"/>
    </location>
</feature>
<reference evidence="3 5" key="1">
    <citation type="journal article" date="2018" name="Front. Microbiol.">
        <title>Genome-Based Analysis Reveals the Taxonomy and Diversity of the Family Idiomarinaceae.</title>
        <authorList>
            <person name="Liu Y."/>
            <person name="Lai Q."/>
            <person name="Shao Z."/>
        </authorList>
    </citation>
    <scope>NUCLEOTIDE SEQUENCE [LARGE SCALE GENOMIC DNA]</scope>
    <source>
        <strain evidence="3 5">CF12-14</strain>
    </source>
</reference>
<evidence type="ECO:0000313" key="4">
    <source>
        <dbReference type="Proteomes" id="UP000249203"/>
    </source>
</evidence>
<evidence type="ECO:0000313" key="5">
    <source>
        <dbReference type="Proteomes" id="UP000287865"/>
    </source>
</evidence>
<evidence type="ECO:0000256" key="1">
    <source>
        <dbReference type="SAM" id="Phobius"/>
    </source>
</evidence>
<proteinExistence type="predicted"/>
<feature type="transmembrane region" description="Helical" evidence="1">
    <location>
        <begin position="44"/>
        <end position="63"/>
    </location>
</feature>
<keyword evidence="1" id="KW-0472">Membrane</keyword>
<sequence length="232" mass="26013">MGFYKQWISPLLAACLLFFAGIIFGIGMPFALTTPQADTVLSGMTAFGTLLLGIVAIAGYMSWREQHLSIRMSERAEKSLEALIPVEEQLSTINAIIRRYVDLSKDWNIDEETRYKKLNGRYLKQCYDAAIQISTQVQVFKSASQLIDSRKLAAKSNALQKSSSTFKLVNSIFLAPEGHESFKIESEEDVQLSILQISEATKSVKVVSENLSSVREELKAIANFKHREHSKD</sequence>
<protein>
    <recommendedName>
        <fullName evidence="6">5-bromo-4-chloroindolyl phosphate hydrolysis protein</fullName>
    </recommendedName>
</protein>
<dbReference type="Proteomes" id="UP000249203">
    <property type="component" value="Unassembled WGS sequence"/>
</dbReference>
<keyword evidence="1" id="KW-1133">Transmembrane helix</keyword>
<evidence type="ECO:0008006" key="6">
    <source>
        <dbReference type="Google" id="ProtNLM"/>
    </source>
</evidence>
<gene>
    <name evidence="2" type="ORF">B0I24_101226</name>
    <name evidence="3" type="ORF">CWE07_01080</name>
</gene>